<feature type="region of interest" description="Disordered" evidence="1">
    <location>
        <begin position="186"/>
        <end position="218"/>
    </location>
</feature>
<dbReference type="EMBL" id="MLFU01000008">
    <property type="protein sequence ID" value="KAK1506165.1"/>
    <property type="molecule type" value="Genomic_DNA"/>
</dbReference>
<reference evidence="2 3" key="1">
    <citation type="submission" date="2016-10" db="EMBL/GenBank/DDBJ databases">
        <title>The genome sequence of Colletotrichum fioriniae PJ7.</title>
        <authorList>
            <person name="Baroncelli R."/>
        </authorList>
    </citation>
    <scope>NUCLEOTIDE SEQUENCE [LARGE SCALE GENOMIC DNA]</scope>
    <source>
        <strain evidence="2 3">Tom-12</strain>
    </source>
</reference>
<protein>
    <submittedName>
        <fullName evidence="2">Uncharacterized protein</fullName>
    </submittedName>
</protein>
<accession>A0ABQ9RJW3</accession>
<name>A0ABQ9RJW3_9PEZI</name>
<comment type="caution">
    <text evidence="2">The sequence shown here is derived from an EMBL/GenBank/DDBJ whole genome shotgun (WGS) entry which is preliminary data.</text>
</comment>
<sequence length="218" mass="23902">DAEIDDRPDTDLHCRGNVDERNKGRAQGVNTCRPAGEFDESSVLSVRLPLRVSGPNGKLEHWASNATTPAASAGRKTQDQLSRIHPYGYMAFSAKSHSQSGYLVLIPIGRWISARRPFQPSSCSAISSSVPAISTCTYSQRMGDHSATLSEARCDRGRRCKMRKRMTRRTPPFLSSPLRLALAPIHAQQASASRRMGRPDGEQASDRSSSYSSSPKIE</sequence>
<evidence type="ECO:0000313" key="3">
    <source>
        <dbReference type="Proteomes" id="UP001227543"/>
    </source>
</evidence>
<proteinExistence type="predicted"/>
<evidence type="ECO:0000313" key="2">
    <source>
        <dbReference type="EMBL" id="KAK1506165.1"/>
    </source>
</evidence>
<organism evidence="2 3">
    <name type="scientific">Colletotrichum tamarilloi</name>
    <dbReference type="NCBI Taxonomy" id="1209934"/>
    <lineage>
        <taxon>Eukaryota</taxon>
        <taxon>Fungi</taxon>
        <taxon>Dikarya</taxon>
        <taxon>Ascomycota</taxon>
        <taxon>Pezizomycotina</taxon>
        <taxon>Sordariomycetes</taxon>
        <taxon>Hypocreomycetidae</taxon>
        <taxon>Glomerellales</taxon>
        <taxon>Glomerellaceae</taxon>
        <taxon>Colletotrichum</taxon>
        <taxon>Colletotrichum acutatum species complex</taxon>
    </lineage>
</organism>
<keyword evidence="3" id="KW-1185">Reference proteome</keyword>
<dbReference type="RefSeq" id="XP_060385741.1">
    <property type="nucleotide sequence ID" value="XM_060519535.1"/>
</dbReference>
<feature type="compositionally biased region" description="Low complexity" evidence="1">
    <location>
        <begin position="206"/>
        <end position="218"/>
    </location>
</feature>
<gene>
    <name evidence="2" type="ORF">CTAM01_03500</name>
</gene>
<evidence type="ECO:0000256" key="1">
    <source>
        <dbReference type="SAM" id="MobiDB-lite"/>
    </source>
</evidence>
<dbReference type="Proteomes" id="UP001227543">
    <property type="component" value="Unassembled WGS sequence"/>
</dbReference>
<feature type="non-terminal residue" evidence="2">
    <location>
        <position position="1"/>
    </location>
</feature>
<feature type="region of interest" description="Disordered" evidence="1">
    <location>
        <begin position="1"/>
        <end position="28"/>
    </location>
</feature>
<dbReference type="GeneID" id="85403773"/>
<feature type="compositionally biased region" description="Basic and acidic residues" evidence="1">
    <location>
        <begin position="1"/>
        <end position="23"/>
    </location>
</feature>